<sequence length="80" mass="8594">MSASMSFHPEPNTYVTCHGYGNERTPILSLWSPSASLMISENDALPLADLLAFARELAAETAAYLAALELYAASQSDKEA</sequence>
<name>A0ABN3E145_9ACTN</name>
<protein>
    <submittedName>
        <fullName evidence="1">Uncharacterized protein</fullName>
    </submittedName>
</protein>
<reference evidence="1 2" key="1">
    <citation type="journal article" date="2019" name="Int. J. Syst. Evol. Microbiol.">
        <title>The Global Catalogue of Microorganisms (GCM) 10K type strain sequencing project: providing services to taxonomists for standard genome sequencing and annotation.</title>
        <authorList>
            <consortium name="The Broad Institute Genomics Platform"/>
            <consortium name="The Broad Institute Genome Sequencing Center for Infectious Disease"/>
            <person name="Wu L."/>
            <person name="Ma J."/>
        </authorList>
    </citation>
    <scope>NUCLEOTIDE SEQUENCE [LARGE SCALE GENOMIC DNA]</scope>
    <source>
        <strain evidence="1 2">JCM 7356</strain>
    </source>
</reference>
<keyword evidence="2" id="KW-1185">Reference proteome</keyword>
<dbReference type="RefSeq" id="WP_344636890.1">
    <property type="nucleotide sequence ID" value="NZ_BAAATR010000011.1"/>
</dbReference>
<gene>
    <name evidence="1" type="ORF">GCM10010430_30390</name>
</gene>
<evidence type="ECO:0000313" key="2">
    <source>
        <dbReference type="Proteomes" id="UP001500305"/>
    </source>
</evidence>
<accession>A0ABN3E145</accession>
<proteinExistence type="predicted"/>
<dbReference type="Proteomes" id="UP001500305">
    <property type="component" value="Unassembled WGS sequence"/>
</dbReference>
<dbReference type="EMBL" id="BAAATR010000011">
    <property type="protein sequence ID" value="GAA2246296.1"/>
    <property type="molecule type" value="Genomic_DNA"/>
</dbReference>
<comment type="caution">
    <text evidence="1">The sequence shown here is derived from an EMBL/GenBank/DDBJ whole genome shotgun (WGS) entry which is preliminary data.</text>
</comment>
<organism evidence="1 2">
    <name type="scientific">Kitasatospora cystarginea</name>
    <dbReference type="NCBI Taxonomy" id="58350"/>
    <lineage>
        <taxon>Bacteria</taxon>
        <taxon>Bacillati</taxon>
        <taxon>Actinomycetota</taxon>
        <taxon>Actinomycetes</taxon>
        <taxon>Kitasatosporales</taxon>
        <taxon>Streptomycetaceae</taxon>
        <taxon>Kitasatospora</taxon>
    </lineage>
</organism>
<evidence type="ECO:0000313" key="1">
    <source>
        <dbReference type="EMBL" id="GAA2246296.1"/>
    </source>
</evidence>